<sequence length="121" mass="14017">MKFAMQCNYELIQDTRYLLSTTNPAEINKSKTPINPIFTYDLPTYLLIIILFETPTYIHFFNISPLILLCFHLPEHSWHLLHNRLQNFYLHSPSTKPSLSVSVDRPLARGAVDFLVVGLLN</sequence>
<comment type="caution">
    <text evidence="1">The sequence shown here is derived from an EMBL/GenBank/DDBJ whole genome shotgun (WGS) entry which is preliminary data.</text>
</comment>
<name>A0A5M9K213_MONFR</name>
<dbReference type="AlphaFoldDB" id="A0A5M9K213"/>
<evidence type="ECO:0000313" key="1">
    <source>
        <dbReference type="EMBL" id="KAA8574960.1"/>
    </source>
</evidence>
<dbReference type="Proteomes" id="UP000322873">
    <property type="component" value="Unassembled WGS sequence"/>
</dbReference>
<keyword evidence="2" id="KW-1185">Reference proteome</keyword>
<proteinExistence type="predicted"/>
<evidence type="ECO:0000313" key="2">
    <source>
        <dbReference type="Proteomes" id="UP000322873"/>
    </source>
</evidence>
<protein>
    <submittedName>
        <fullName evidence="1">Uncharacterized protein</fullName>
    </submittedName>
</protein>
<gene>
    <name evidence="1" type="ORF">EYC84_004190</name>
</gene>
<accession>A0A5M9K213</accession>
<organism evidence="1 2">
    <name type="scientific">Monilinia fructicola</name>
    <name type="common">Brown rot fungus</name>
    <name type="synonym">Ciboria fructicola</name>
    <dbReference type="NCBI Taxonomy" id="38448"/>
    <lineage>
        <taxon>Eukaryota</taxon>
        <taxon>Fungi</taxon>
        <taxon>Dikarya</taxon>
        <taxon>Ascomycota</taxon>
        <taxon>Pezizomycotina</taxon>
        <taxon>Leotiomycetes</taxon>
        <taxon>Helotiales</taxon>
        <taxon>Sclerotiniaceae</taxon>
        <taxon>Monilinia</taxon>
    </lineage>
</organism>
<dbReference type="EMBL" id="VICG01000002">
    <property type="protein sequence ID" value="KAA8574960.1"/>
    <property type="molecule type" value="Genomic_DNA"/>
</dbReference>
<reference evidence="1 2" key="1">
    <citation type="submission" date="2019-06" db="EMBL/GenBank/DDBJ databases">
        <title>Genome Sequence of the Brown Rot Fungal Pathogen Monilinia fructicola.</title>
        <authorList>
            <person name="De Miccolis Angelini R.M."/>
            <person name="Landi L."/>
            <person name="Abate D."/>
            <person name="Pollastro S."/>
            <person name="Romanazzi G."/>
            <person name="Faretra F."/>
        </authorList>
    </citation>
    <scope>NUCLEOTIDE SEQUENCE [LARGE SCALE GENOMIC DNA]</scope>
    <source>
        <strain evidence="1 2">Mfrc123</strain>
    </source>
</reference>